<accession>A0A6P1TR59</accession>
<dbReference type="KEGG" id="anr:Ana3638_21050"/>
<dbReference type="SUPFAM" id="SSF53335">
    <property type="entry name" value="S-adenosyl-L-methionine-dependent methyltransferases"/>
    <property type="match status" value="1"/>
</dbReference>
<name>A0A6P1TR59_9FIRM</name>
<dbReference type="InterPro" id="IPR029063">
    <property type="entry name" value="SAM-dependent_MTases_sf"/>
</dbReference>
<feature type="domain" description="Tellurite resistance methyltransferase TehB-like" evidence="1">
    <location>
        <begin position="28"/>
        <end position="182"/>
    </location>
</feature>
<evidence type="ECO:0000259" key="1">
    <source>
        <dbReference type="Pfam" id="PF03848"/>
    </source>
</evidence>
<dbReference type="InterPro" id="IPR015985">
    <property type="entry name" value="TehB-like_dom"/>
</dbReference>
<evidence type="ECO:0000313" key="2">
    <source>
        <dbReference type="EMBL" id="QHQ62963.1"/>
    </source>
</evidence>
<reference evidence="2 3" key="1">
    <citation type="submission" date="2020-01" db="EMBL/GenBank/DDBJ databases">
        <title>Genome analysis of Anaerocolumna sp. CBA3638.</title>
        <authorList>
            <person name="Kim J."/>
            <person name="Roh S.W."/>
        </authorList>
    </citation>
    <scope>NUCLEOTIDE SEQUENCE [LARGE SCALE GENOMIC DNA]</scope>
    <source>
        <strain evidence="2 3">CBA3638</strain>
    </source>
</reference>
<keyword evidence="3" id="KW-1185">Reference proteome</keyword>
<keyword evidence="2" id="KW-0808">Transferase</keyword>
<dbReference type="RefSeq" id="WP_161839785.1">
    <property type="nucleotide sequence ID" value="NZ_CP048000.1"/>
</dbReference>
<proteinExistence type="predicted"/>
<keyword evidence="2" id="KW-0489">Methyltransferase</keyword>
<dbReference type="Proteomes" id="UP000464314">
    <property type="component" value="Chromosome"/>
</dbReference>
<dbReference type="GO" id="GO:0032259">
    <property type="term" value="P:methylation"/>
    <property type="evidence" value="ECO:0007669"/>
    <property type="project" value="UniProtKB-KW"/>
</dbReference>
<protein>
    <submittedName>
        <fullName evidence="2">Methyltransferase domain-containing protein</fullName>
    </submittedName>
</protein>
<evidence type="ECO:0000313" key="3">
    <source>
        <dbReference type="Proteomes" id="UP000464314"/>
    </source>
</evidence>
<organism evidence="2 3">
    <name type="scientific">Anaerocolumna sedimenticola</name>
    <dbReference type="NCBI Taxonomy" id="2696063"/>
    <lineage>
        <taxon>Bacteria</taxon>
        <taxon>Bacillati</taxon>
        <taxon>Bacillota</taxon>
        <taxon>Clostridia</taxon>
        <taxon>Lachnospirales</taxon>
        <taxon>Lachnospiraceae</taxon>
        <taxon>Anaerocolumna</taxon>
    </lineage>
</organism>
<dbReference type="GO" id="GO:0008168">
    <property type="term" value="F:methyltransferase activity"/>
    <property type="evidence" value="ECO:0007669"/>
    <property type="project" value="UniProtKB-KW"/>
</dbReference>
<dbReference type="CDD" id="cd02440">
    <property type="entry name" value="AdoMet_MTases"/>
    <property type="match status" value="1"/>
</dbReference>
<gene>
    <name evidence="2" type="ORF">Ana3638_21050</name>
</gene>
<dbReference type="Gene3D" id="3.40.50.150">
    <property type="entry name" value="Vaccinia Virus protein VP39"/>
    <property type="match status" value="1"/>
</dbReference>
<sequence>MEEKKKIPFWEESYKNDDISAFGANPNPEVKEFIDIFDKNGKVLEAGCGEAKNAFYLIENGFRNVSAFDLSDNAIKKVHKIAEKRKIHINAFVQDLCRYQWDNNFDLVISYGTLHFVKSEEWHKFIFDAKEHTNSGGFHVIQIFTDKVPASEDIKEFAVGLSKEGELLTLYQDWKIIDHKEFILEDEHAGVPKHYHAINKIVARKK</sequence>
<dbReference type="AlphaFoldDB" id="A0A6P1TR59"/>
<dbReference type="Pfam" id="PF03848">
    <property type="entry name" value="TehB"/>
    <property type="match status" value="1"/>
</dbReference>
<dbReference type="EMBL" id="CP048000">
    <property type="protein sequence ID" value="QHQ62963.1"/>
    <property type="molecule type" value="Genomic_DNA"/>
</dbReference>